<evidence type="ECO:0000313" key="3">
    <source>
        <dbReference type="Proteomes" id="UP001249851"/>
    </source>
</evidence>
<evidence type="ECO:0000256" key="1">
    <source>
        <dbReference type="SAM" id="SignalP"/>
    </source>
</evidence>
<evidence type="ECO:0000313" key="2">
    <source>
        <dbReference type="EMBL" id="KAK2561354.1"/>
    </source>
</evidence>
<name>A0AAD9QHP9_ACRCE</name>
<gene>
    <name evidence="2" type="ORF">P5673_015853</name>
</gene>
<dbReference type="AlphaFoldDB" id="A0AAD9QHP9"/>
<keyword evidence="1" id="KW-0732">Signal</keyword>
<comment type="caution">
    <text evidence="2">The sequence shown here is derived from an EMBL/GenBank/DDBJ whole genome shotgun (WGS) entry which is preliminary data.</text>
</comment>
<protein>
    <submittedName>
        <fullName evidence="2">Uncharacterized protein</fullName>
    </submittedName>
</protein>
<sequence length="167" mass="17967">MKKYMAVSLFYFLFVAITIPGLEAKPREAINADESFMNLPFAFDASSSYNLAWQALHMSAAAACRGSTPTGGSGSHVNLVLARNPHVRTSCAYLCSKSGLPICDAEVSIRGQVGKATQNGQFVGMYYNYGCKNTIAGYGRNEPGAAQDEIMSNKLSGGYSFCCCRKN</sequence>
<reference evidence="2" key="1">
    <citation type="journal article" date="2023" name="G3 (Bethesda)">
        <title>Whole genome assembly and annotation of the endangered Caribbean coral Acropora cervicornis.</title>
        <authorList>
            <person name="Selwyn J.D."/>
            <person name="Vollmer S.V."/>
        </authorList>
    </citation>
    <scope>NUCLEOTIDE SEQUENCE</scope>
    <source>
        <strain evidence="2">K2</strain>
    </source>
</reference>
<reference evidence="2" key="2">
    <citation type="journal article" date="2023" name="Science">
        <title>Genomic signatures of disease resistance in endangered staghorn corals.</title>
        <authorList>
            <person name="Vollmer S.V."/>
            <person name="Selwyn J.D."/>
            <person name="Despard B.A."/>
            <person name="Roesel C.L."/>
        </authorList>
    </citation>
    <scope>NUCLEOTIDE SEQUENCE</scope>
    <source>
        <strain evidence="2">K2</strain>
    </source>
</reference>
<feature type="chain" id="PRO_5042024588" evidence="1">
    <location>
        <begin position="25"/>
        <end position="167"/>
    </location>
</feature>
<dbReference type="EMBL" id="JARQWQ010000033">
    <property type="protein sequence ID" value="KAK2561354.1"/>
    <property type="molecule type" value="Genomic_DNA"/>
</dbReference>
<keyword evidence="3" id="KW-1185">Reference proteome</keyword>
<accession>A0AAD9QHP9</accession>
<proteinExistence type="predicted"/>
<dbReference type="Proteomes" id="UP001249851">
    <property type="component" value="Unassembled WGS sequence"/>
</dbReference>
<organism evidence="2 3">
    <name type="scientific">Acropora cervicornis</name>
    <name type="common">Staghorn coral</name>
    <dbReference type="NCBI Taxonomy" id="6130"/>
    <lineage>
        <taxon>Eukaryota</taxon>
        <taxon>Metazoa</taxon>
        <taxon>Cnidaria</taxon>
        <taxon>Anthozoa</taxon>
        <taxon>Hexacorallia</taxon>
        <taxon>Scleractinia</taxon>
        <taxon>Astrocoeniina</taxon>
        <taxon>Acroporidae</taxon>
        <taxon>Acropora</taxon>
    </lineage>
</organism>
<feature type="signal peptide" evidence="1">
    <location>
        <begin position="1"/>
        <end position="24"/>
    </location>
</feature>